<accession>A0A7C4CAX8</accession>
<evidence type="ECO:0000313" key="3">
    <source>
        <dbReference type="EMBL" id="HGK28191.1"/>
    </source>
</evidence>
<gene>
    <name evidence="3" type="ORF">ENS41_04475</name>
</gene>
<dbReference type="PANTHER" id="PTHR23416:SF23">
    <property type="entry name" value="ACETYLTRANSFERASE C18B11.09C-RELATED"/>
    <property type="match status" value="1"/>
</dbReference>
<sequence length="194" mass="20868">MRAFINTARPVRIGNEVGIGTGSAIYTHGAYQSPLDGFPLSFAPVSIGDNCWLPGATVNPGVTIGPNTVIAVGSVVTRDIPAGSLAGGVPCRVIKENAYPRPLSVEERRRFLDEFLRTAGEILADCKLVPADCAVVDDGSQLCVGDTTFDLITRSVSGPSDARTEKVRDLLRRHGIRFFAEVAGNVYRDWRHDV</sequence>
<comment type="similarity">
    <text evidence="1">Belongs to the transferase hexapeptide repeat family.</text>
</comment>
<dbReference type="GO" id="GO:0005829">
    <property type="term" value="C:cytosol"/>
    <property type="evidence" value="ECO:0007669"/>
    <property type="project" value="TreeGrafter"/>
</dbReference>
<dbReference type="SUPFAM" id="SSF51161">
    <property type="entry name" value="Trimeric LpxA-like enzymes"/>
    <property type="match status" value="1"/>
</dbReference>
<dbReference type="Gene3D" id="2.160.10.10">
    <property type="entry name" value="Hexapeptide repeat proteins"/>
    <property type="match status" value="1"/>
</dbReference>
<dbReference type="InterPro" id="IPR011004">
    <property type="entry name" value="Trimer_LpxA-like_sf"/>
</dbReference>
<name>A0A7C4CAX8_UNCW3</name>
<evidence type="ECO:0000256" key="2">
    <source>
        <dbReference type="ARBA" id="ARBA00022679"/>
    </source>
</evidence>
<proteinExistence type="inferred from homology"/>
<dbReference type="EMBL" id="DSUT01000091">
    <property type="protein sequence ID" value="HGK28191.1"/>
    <property type="molecule type" value="Genomic_DNA"/>
</dbReference>
<dbReference type="Pfam" id="PF00132">
    <property type="entry name" value="Hexapep"/>
    <property type="match status" value="1"/>
</dbReference>
<protein>
    <recommendedName>
        <fullName evidence="4">Acetyltransferase</fullName>
    </recommendedName>
</protein>
<organism evidence="3">
    <name type="scientific">candidate division WOR-3 bacterium</name>
    <dbReference type="NCBI Taxonomy" id="2052148"/>
    <lineage>
        <taxon>Bacteria</taxon>
        <taxon>Bacteria division WOR-3</taxon>
    </lineage>
</organism>
<evidence type="ECO:0000256" key="1">
    <source>
        <dbReference type="ARBA" id="ARBA00007274"/>
    </source>
</evidence>
<evidence type="ECO:0008006" key="4">
    <source>
        <dbReference type="Google" id="ProtNLM"/>
    </source>
</evidence>
<reference evidence="3" key="1">
    <citation type="journal article" date="2020" name="mSystems">
        <title>Genome- and Community-Level Interaction Insights into Carbon Utilization and Element Cycling Functions of Hydrothermarchaeota in Hydrothermal Sediment.</title>
        <authorList>
            <person name="Zhou Z."/>
            <person name="Liu Y."/>
            <person name="Xu W."/>
            <person name="Pan J."/>
            <person name="Luo Z.H."/>
            <person name="Li M."/>
        </authorList>
    </citation>
    <scope>NUCLEOTIDE SEQUENCE [LARGE SCALE GENOMIC DNA]</scope>
    <source>
        <strain evidence="3">SpSt-488</strain>
    </source>
</reference>
<comment type="caution">
    <text evidence="3">The sequence shown here is derived from an EMBL/GenBank/DDBJ whole genome shotgun (WGS) entry which is preliminary data.</text>
</comment>
<dbReference type="AlphaFoldDB" id="A0A7C4CAX8"/>
<dbReference type="PANTHER" id="PTHR23416">
    <property type="entry name" value="SIALIC ACID SYNTHASE-RELATED"/>
    <property type="match status" value="1"/>
</dbReference>
<dbReference type="InterPro" id="IPR051159">
    <property type="entry name" value="Hexapeptide_acetyltransf"/>
</dbReference>
<dbReference type="InterPro" id="IPR001451">
    <property type="entry name" value="Hexapep"/>
</dbReference>
<keyword evidence="2" id="KW-0808">Transferase</keyword>
<dbReference type="GO" id="GO:0008374">
    <property type="term" value="F:O-acyltransferase activity"/>
    <property type="evidence" value="ECO:0007669"/>
    <property type="project" value="TreeGrafter"/>
</dbReference>